<keyword evidence="3" id="KW-1185">Reference proteome</keyword>
<keyword evidence="1" id="KW-1133">Transmembrane helix</keyword>
<evidence type="ECO:0000313" key="3">
    <source>
        <dbReference type="Proteomes" id="UP000075321"/>
    </source>
</evidence>
<keyword evidence="1" id="KW-0812">Transmembrane</keyword>
<proteinExistence type="predicted"/>
<dbReference type="OrthoDB" id="204776at2157"/>
<dbReference type="GO" id="GO:0005886">
    <property type="term" value="C:plasma membrane"/>
    <property type="evidence" value="ECO:0007669"/>
    <property type="project" value="UniProtKB-SubCell"/>
</dbReference>
<feature type="transmembrane region" description="Helical" evidence="1">
    <location>
        <begin position="16"/>
        <end position="37"/>
    </location>
</feature>
<feature type="transmembrane region" description="Helical" evidence="1">
    <location>
        <begin position="123"/>
        <end position="148"/>
    </location>
</feature>
<dbReference type="PANTHER" id="PTHR43471">
    <property type="entry name" value="ABC TRANSPORTER PERMEASE"/>
    <property type="match status" value="1"/>
</dbReference>
<comment type="caution">
    <text evidence="2">The sequence shown here is derived from an EMBL/GenBank/DDBJ whole genome shotgun (WGS) entry which is preliminary data.</text>
</comment>
<feature type="transmembrane region" description="Helical" evidence="1">
    <location>
        <begin position="191"/>
        <end position="209"/>
    </location>
</feature>
<dbReference type="PANTHER" id="PTHR43471:SF12">
    <property type="entry name" value="HYPOTHETICAL MEMBRANE PROTEIN, CONSERVED"/>
    <property type="match status" value="1"/>
</dbReference>
<dbReference type="Pfam" id="PF12679">
    <property type="entry name" value="ABC2_membrane_2"/>
    <property type="match status" value="1"/>
</dbReference>
<feature type="transmembrane region" description="Helical" evidence="1">
    <location>
        <begin position="160"/>
        <end position="182"/>
    </location>
</feature>
<organism evidence="2 3">
    <name type="scientific">Halalkalicoccus paucihalophilus</name>
    <dbReference type="NCBI Taxonomy" id="1008153"/>
    <lineage>
        <taxon>Archaea</taxon>
        <taxon>Methanobacteriati</taxon>
        <taxon>Methanobacteriota</taxon>
        <taxon>Stenosarchaea group</taxon>
        <taxon>Halobacteria</taxon>
        <taxon>Halobacteriales</taxon>
        <taxon>Halococcaceae</taxon>
        <taxon>Halalkalicoccus</taxon>
    </lineage>
</organism>
<reference evidence="2 3" key="1">
    <citation type="submission" date="2016-02" db="EMBL/GenBank/DDBJ databases">
        <title>Genome sequence of Halalkalicoccus paucihalophilus DSM 24557.</title>
        <authorList>
            <person name="Poehlein A."/>
            <person name="Daniel R."/>
        </authorList>
    </citation>
    <scope>NUCLEOTIDE SEQUENCE [LARGE SCALE GENOMIC DNA]</scope>
    <source>
        <strain evidence="2 3">DSM 24557</strain>
    </source>
</reference>
<sequence>MLEIARYETEKRRRGTVALAVGIGVLALVFVAFFPSLDSADVDIDAMLAAYPPAIQEAFGIATLSTIEGFLAVEIYQFVWLLLLGLYFAYSAAGLIADDVERDRMDLTLSLPVSRSRVLAEKFLSLLVPILALNAVVAAAVYVGVLAIDQSIDPLDLAMVHALSVPYLLACGAIGLVLSVLVSRADVAKRIAIALVFVLFLVESVSASTEELEWLGYVSPTRYYDPTAILVEGSYDFVGAAVLLGAAVALVLLARFRFSGADIGT</sequence>
<dbReference type="PATRIC" id="fig|1008153.3.peg.670"/>
<evidence type="ECO:0000313" key="2">
    <source>
        <dbReference type="EMBL" id="KYH27216.1"/>
    </source>
</evidence>
<accession>A0A151AHR5</accession>
<dbReference type="EMBL" id="LTAZ01000002">
    <property type="protein sequence ID" value="KYH27216.1"/>
    <property type="molecule type" value="Genomic_DNA"/>
</dbReference>
<dbReference type="AlphaFoldDB" id="A0A151AHR5"/>
<evidence type="ECO:0000256" key="1">
    <source>
        <dbReference type="SAM" id="Phobius"/>
    </source>
</evidence>
<protein>
    <submittedName>
        <fullName evidence="2">ABC-2 family transporter protein</fullName>
    </submittedName>
</protein>
<gene>
    <name evidence="2" type="ORF">HAPAU_06680</name>
</gene>
<dbReference type="GO" id="GO:0140359">
    <property type="term" value="F:ABC-type transporter activity"/>
    <property type="evidence" value="ECO:0007669"/>
    <property type="project" value="InterPro"/>
</dbReference>
<dbReference type="RefSeq" id="WP_066379529.1">
    <property type="nucleotide sequence ID" value="NZ_LTAZ01000002.1"/>
</dbReference>
<name>A0A151AHR5_9EURY</name>
<keyword evidence="1" id="KW-0472">Membrane</keyword>
<dbReference type="Proteomes" id="UP000075321">
    <property type="component" value="Unassembled WGS sequence"/>
</dbReference>
<feature type="transmembrane region" description="Helical" evidence="1">
    <location>
        <begin position="229"/>
        <end position="253"/>
    </location>
</feature>
<feature type="transmembrane region" description="Helical" evidence="1">
    <location>
        <begin position="75"/>
        <end position="97"/>
    </location>
</feature>